<dbReference type="STRING" id="593750.Metfor_1523"/>
<dbReference type="InParanoid" id="L0HFI2"/>
<accession>L0HFI2</accession>
<name>L0HFI2_METFS</name>
<dbReference type="GeneID" id="14307912"/>
<evidence type="ECO:0000313" key="1">
    <source>
        <dbReference type="EMBL" id="AGB02556.1"/>
    </source>
</evidence>
<dbReference type="AlphaFoldDB" id="L0HFI2"/>
<dbReference type="HOGENOM" id="CLU_703240_0_0_2"/>
<dbReference type="Proteomes" id="UP000010824">
    <property type="component" value="Chromosome"/>
</dbReference>
<organism evidence="1 2">
    <name type="scientific">Methanoregula formicica (strain DSM 22288 / NBRC 105244 / SMSP)</name>
    <dbReference type="NCBI Taxonomy" id="593750"/>
    <lineage>
        <taxon>Archaea</taxon>
        <taxon>Methanobacteriati</taxon>
        <taxon>Methanobacteriota</taxon>
        <taxon>Stenosarchaea group</taxon>
        <taxon>Methanomicrobia</taxon>
        <taxon>Methanomicrobiales</taxon>
        <taxon>Methanoregulaceae</taxon>
        <taxon>Methanoregula</taxon>
    </lineage>
</organism>
<gene>
    <name evidence="1" type="ordered locus">Metfor_1523</name>
</gene>
<keyword evidence="2" id="KW-1185">Reference proteome</keyword>
<dbReference type="KEGG" id="mfo:Metfor_1523"/>
<dbReference type="RefSeq" id="WP_015285519.1">
    <property type="nucleotide sequence ID" value="NC_019943.1"/>
</dbReference>
<protein>
    <submittedName>
        <fullName evidence="1">Uncharacterized protein</fullName>
    </submittedName>
</protein>
<dbReference type="eggNOG" id="arCOG08225">
    <property type="taxonomic scope" value="Archaea"/>
</dbReference>
<dbReference type="OrthoDB" id="104754at2157"/>
<evidence type="ECO:0000313" key="2">
    <source>
        <dbReference type="Proteomes" id="UP000010824"/>
    </source>
</evidence>
<sequence length="404" mass="46805">MRGEQLSDAIVYDKLHVLKKDFSGYIERNSVKVDANLPVFFGYVVSALESSFPHLGDDDYDEFIDSITFKVLDASRNVADFDYIRRVKTNALRFKKMMNAEQGINIVIGLKMVKAGDPVHGLEFLKNYAVLDVKLGMAVAHCYYTLSLREFRKDDESPAKNLRPGEMELFAREMLLKLAKTKPPVNTLRQLEVDDPSFLEKIFWQMIFIGLEWFPDEIWFIETGLKNAVDTNDAAMRKRILEIGTERFYTNINILRQMYYYHLENRDPASAAGVVNQLIKQYPHELEPIYLGLKLSLLTQKKMTYHGFRKLAVTNNMPAQIVNLFDFTFDLLNHDPKEAMARIAEFENEFPQFQYYALPLKYIATDILSTDEVRNKKARKVLLDSLENFALLELQNKKPALHAK</sequence>
<reference evidence="2" key="1">
    <citation type="submission" date="2011-12" db="EMBL/GenBank/DDBJ databases">
        <title>Complete sequence of Methanoregula formicicum SMSP.</title>
        <authorList>
            <person name="Lucas S."/>
            <person name="Han J."/>
            <person name="Lapidus A."/>
            <person name="Cheng J.-F."/>
            <person name="Goodwin L."/>
            <person name="Pitluck S."/>
            <person name="Peters L."/>
            <person name="Ovchinnikova G."/>
            <person name="Teshima H."/>
            <person name="Detter J.C."/>
            <person name="Han C."/>
            <person name="Tapia R."/>
            <person name="Land M."/>
            <person name="Hauser L."/>
            <person name="Kyrpides N."/>
            <person name="Ivanova N."/>
            <person name="Pagani I."/>
            <person name="Imachi H."/>
            <person name="Tamaki H."/>
            <person name="Sekiguchi Y."/>
            <person name="Kamagata Y."/>
            <person name="Cadillo-Quiroz H."/>
            <person name="Zinder S."/>
            <person name="Liu W.-T."/>
            <person name="Woyke T."/>
        </authorList>
    </citation>
    <scope>NUCLEOTIDE SEQUENCE [LARGE SCALE GENOMIC DNA]</scope>
    <source>
        <strain evidence="2">DSM 22288 / NBRC 105244 / SMSP</strain>
    </source>
</reference>
<proteinExistence type="predicted"/>
<reference evidence="1 2" key="2">
    <citation type="journal article" date="2014" name="Genome Announc.">
        <title>Complete Genome Sequence of Methanoregula formicica SMSPT, a Mesophilic Hydrogenotrophic Methanogen Isolated from a Methanogenic Upflow Anaerobic Sludge Blanket Reactor.</title>
        <authorList>
            <person name="Yamamoto K."/>
            <person name="Tamaki H."/>
            <person name="Cadillo-Quiroz H."/>
            <person name="Imachi H."/>
            <person name="Kyrpides N."/>
            <person name="Woyke T."/>
            <person name="Goodwin L."/>
            <person name="Zinder S.H."/>
            <person name="Kamagata Y."/>
            <person name="Liu W.T."/>
        </authorList>
    </citation>
    <scope>NUCLEOTIDE SEQUENCE [LARGE SCALE GENOMIC DNA]</scope>
    <source>
        <strain evidence="2">DSM 22288 / NBRC 105244 / SMSP</strain>
    </source>
</reference>
<dbReference type="EMBL" id="CP003167">
    <property type="protein sequence ID" value="AGB02556.1"/>
    <property type="molecule type" value="Genomic_DNA"/>
</dbReference>